<dbReference type="PANTHER" id="PTHR32409:SF7">
    <property type="entry name" value="MITOCHONDRIAL IMPORT RECEPTOR SUBUNIT TOM20"/>
    <property type="match status" value="1"/>
</dbReference>
<comment type="function">
    <text evidence="1">Central component of the receptor complex responsible for the recognition and translocation of cytosolically synthesized mitochondrial preproteins. Together with TOM22 functions as the transit peptide receptor at the surface of the mitochondrion outer membrane and facilitates the movement of preproteins into the translocation pore.</text>
</comment>
<reference evidence="12" key="1">
    <citation type="submission" date="2020-09" db="EMBL/GenBank/DDBJ databases">
        <title>Genome-Enabled Discovery of Anthraquinone Biosynthesis in Senna tora.</title>
        <authorList>
            <person name="Kang S.-H."/>
            <person name="Pandey R.P."/>
            <person name="Lee C.-M."/>
            <person name="Sim J.-S."/>
            <person name="Jeong J.-T."/>
            <person name="Choi B.-S."/>
            <person name="Jung M."/>
            <person name="Ginzburg D."/>
            <person name="Zhao K."/>
            <person name="Won S.Y."/>
            <person name="Oh T.-J."/>
            <person name="Yu Y."/>
            <person name="Kim N.-H."/>
            <person name="Lee O.R."/>
            <person name="Lee T.-H."/>
            <person name="Bashyal P."/>
            <person name="Kim T.-S."/>
            <person name="Lee W.-H."/>
            <person name="Kawkins C."/>
            <person name="Kim C.-K."/>
            <person name="Kim J.S."/>
            <person name="Ahn B.O."/>
            <person name="Rhee S.Y."/>
            <person name="Sohng J.K."/>
        </authorList>
    </citation>
    <scope>NUCLEOTIDE SEQUENCE</scope>
    <source>
        <tissue evidence="12">Leaf</tissue>
    </source>
</reference>
<evidence type="ECO:0000256" key="2">
    <source>
        <dbReference type="ARBA" id="ARBA00004572"/>
    </source>
</evidence>
<evidence type="ECO:0000256" key="5">
    <source>
        <dbReference type="ARBA" id="ARBA00022692"/>
    </source>
</evidence>
<name>A0A834T0J5_9FABA</name>
<evidence type="ECO:0000313" key="13">
    <source>
        <dbReference type="Proteomes" id="UP000634136"/>
    </source>
</evidence>
<keyword evidence="10 11" id="KW-0472">Membrane</keyword>
<protein>
    <submittedName>
        <fullName evidence="12">Mitochondrial import receptor subunit TOM20</fullName>
    </submittedName>
</protein>
<dbReference type="Gene3D" id="1.25.40.10">
    <property type="entry name" value="Tetratricopeptide repeat domain"/>
    <property type="match status" value="1"/>
</dbReference>
<dbReference type="InterPro" id="IPR011990">
    <property type="entry name" value="TPR-like_helical_dom_sf"/>
</dbReference>
<evidence type="ECO:0000256" key="6">
    <source>
        <dbReference type="ARBA" id="ARBA00022787"/>
    </source>
</evidence>
<evidence type="ECO:0000256" key="1">
    <source>
        <dbReference type="ARBA" id="ARBA00003450"/>
    </source>
</evidence>
<dbReference type="GO" id="GO:0045040">
    <property type="term" value="P:protein insertion into mitochondrial outer membrane"/>
    <property type="evidence" value="ECO:0007669"/>
    <property type="project" value="InterPro"/>
</dbReference>
<evidence type="ECO:0000256" key="7">
    <source>
        <dbReference type="ARBA" id="ARBA00022927"/>
    </source>
</evidence>
<sequence>MELSPRDFDRPLLLKRTRKASEVNYEEDLQDAENLTKWGRALLELSQCQSPIGSKRMIDDAISKLEEALRINPTKHDTLWCLGNAHKSQAFLTPDLNEAKNYFDKAYECFKKAVDEDPGNELYKKALEITIKAPELHMEIYKNGYHQNSVGSSTSLNIKEPKRQKNSDLKYDILGWIIVAVCTVAWMGMTKYFNPLPPPR</sequence>
<keyword evidence="8 11" id="KW-1133">Transmembrane helix</keyword>
<dbReference type="OrthoDB" id="1056333at2759"/>
<dbReference type="SUPFAM" id="SSF48452">
    <property type="entry name" value="TPR-like"/>
    <property type="match status" value="1"/>
</dbReference>
<dbReference type="GO" id="GO:0015031">
    <property type="term" value="P:protein transport"/>
    <property type="evidence" value="ECO:0007669"/>
    <property type="project" value="UniProtKB-KW"/>
</dbReference>
<dbReference type="GO" id="GO:0005742">
    <property type="term" value="C:mitochondrial outer membrane translocase complex"/>
    <property type="evidence" value="ECO:0007669"/>
    <property type="project" value="InterPro"/>
</dbReference>
<evidence type="ECO:0000313" key="12">
    <source>
        <dbReference type="EMBL" id="KAF7813609.1"/>
    </source>
</evidence>
<evidence type="ECO:0000256" key="8">
    <source>
        <dbReference type="ARBA" id="ARBA00022989"/>
    </source>
</evidence>
<dbReference type="AlphaFoldDB" id="A0A834T0J5"/>
<dbReference type="EMBL" id="JAAIUW010000010">
    <property type="protein sequence ID" value="KAF7813609.1"/>
    <property type="molecule type" value="Genomic_DNA"/>
</dbReference>
<dbReference type="InterPro" id="IPR010547">
    <property type="entry name" value="TOM20_imprt_rcpt"/>
</dbReference>
<keyword evidence="7" id="KW-0653">Protein transport</keyword>
<accession>A0A834T0J5</accession>
<feature type="transmembrane region" description="Helical" evidence="11">
    <location>
        <begin position="173"/>
        <end position="193"/>
    </location>
</feature>
<dbReference type="Proteomes" id="UP000634136">
    <property type="component" value="Unassembled WGS sequence"/>
</dbReference>
<dbReference type="Pfam" id="PF06552">
    <property type="entry name" value="TOM20_plant"/>
    <property type="match status" value="1"/>
</dbReference>
<comment type="similarity">
    <text evidence="3">Belongs to the Tom20 family.</text>
</comment>
<evidence type="ECO:0000256" key="11">
    <source>
        <dbReference type="SAM" id="Phobius"/>
    </source>
</evidence>
<comment type="caution">
    <text evidence="12">The sequence shown here is derived from an EMBL/GenBank/DDBJ whole genome shotgun (WGS) entry which is preliminary data.</text>
</comment>
<keyword evidence="4" id="KW-0813">Transport</keyword>
<keyword evidence="12" id="KW-0675">Receptor</keyword>
<evidence type="ECO:0000256" key="4">
    <source>
        <dbReference type="ARBA" id="ARBA00022448"/>
    </source>
</evidence>
<keyword evidence="9" id="KW-0496">Mitochondrion</keyword>
<proteinExistence type="inferred from homology"/>
<keyword evidence="6" id="KW-1000">Mitochondrion outer membrane</keyword>
<keyword evidence="5 11" id="KW-0812">Transmembrane</keyword>
<dbReference type="PANTHER" id="PTHR32409">
    <property type="entry name" value="MITOCHONDRIAL IMPORT RECEPTOR SUBUNIT TOM20-1-RELATED"/>
    <property type="match status" value="1"/>
</dbReference>
<evidence type="ECO:0000256" key="3">
    <source>
        <dbReference type="ARBA" id="ARBA00005792"/>
    </source>
</evidence>
<evidence type="ECO:0000256" key="10">
    <source>
        <dbReference type="ARBA" id="ARBA00023136"/>
    </source>
</evidence>
<keyword evidence="13" id="KW-1185">Reference proteome</keyword>
<organism evidence="12 13">
    <name type="scientific">Senna tora</name>
    <dbReference type="NCBI Taxonomy" id="362788"/>
    <lineage>
        <taxon>Eukaryota</taxon>
        <taxon>Viridiplantae</taxon>
        <taxon>Streptophyta</taxon>
        <taxon>Embryophyta</taxon>
        <taxon>Tracheophyta</taxon>
        <taxon>Spermatophyta</taxon>
        <taxon>Magnoliopsida</taxon>
        <taxon>eudicotyledons</taxon>
        <taxon>Gunneridae</taxon>
        <taxon>Pentapetalae</taxon>
        <taxon>rosids</taxon>
        <taxon>fabids</taxon>
        <taxon>Fabales</taxon>
        <taxon>Fabaceae</taxon>
        <taxon>Caesalpinioideae</taxon>
        <taxon>Cassia clade</taxon>
        <taxon>Senna</taxon>
    </lineage>
</organism>
<comment type="subcellular location">
    <subcellularLocation>
        <location evidence="2">Mitochondrion outer membrane</location>
        <topology evidence="2">Single-pass membrane protein</topology>
    </subcellularLocation>
</comment>
<evidence type="ECO:0000256" key="9">
    <source>
        <dbReference type="ARBA" id="ARBA00023128"/>
    </source>
</evidence>
<gene>
    <name evidence="12" type="ORF">G2W53_034585</name>
</gene>